<feature type="compositionally biased region" description="Polar residues" evidence="3">
    <location>
        <begin position="1296"/>
        <end position="1319"/>
    </location>
</feature>
<evidence type="ECO:0000313" key="5">
    <source>
        <dbReference type="EMBL" id="WEW59448.1"/>
    </source>
</evidence>
<dbReference type="SUPFAM" id="SSF111331">
    <property type="entry name" value="NAD kinase/diacylglycerol kinase-like"/>
    <property type="match status" value="1"/>
</dbReference>
<comment type="similarity">
    <text evidence="1">Belongs to the putative lipase ROG1 family.</text>
</comment>
<evidence type="ECO:0000256" key="1">
    <source>
        <dbReference type="ARBA" id="ARBA00007920"/>
    </source>
</evidence>
<feature type="compositionally biased region" description="Basic and acidic residues" evidence="3">
    <location>
        <begin position="1557"/>
        <end position="1568"/>
    </location>
</feature>
<feature type="region of interest" description="Disordered" evidence="3">
    <location>
        <begin position="1184"/>
        <end position="1210"/>
    </location>
</feature>
<feature type="compositionally biased region" description="Low complexity" evidence="3">
    <location>
        <begin position="1138"/>
        <end position="1150"/>
    </location>
</feature>
<gene>
    <name evidence="5" type="ORF">PRK78_004922</name>
</gene>
<dbReference type="GO" id="GO:0016042">
    <property type="term" value="P:lipid catabolic process"/>
    <property type="evidence" value="ECO:0007669"/>
    <property type="project" value="UniProtKB-KW"/>
</dbReference>
<sequence>MRMPSKTLGSIDGRPVSFWLSEERIDYEDLESKETSSIPLNSIVTTLPITGSSVGDSAARILFLEGSGTQNTEIKIKSLETPGIPGSLRNESQYTPLPVHLTLPADGTPNVHVVISTHSGTHGALAFFTKALKPLLSALGVMDYQVHHTQSTETIINLSRTIFLPKARTGVRQRIILLSGDGGLVDIIKVFSNTNEHDTGNGSTFVAPCVSLIPMGTGNATANSTGLFKDATWGLSTLLRGEPRRLPLFRVDLSPGSVYLTDEGRRREPILRQCDESNSAAKVYGAVVLSWGMHASLVADSDTAEYRKFGAQRFQMAAKELLYPSDGSPTHRYHGRVTLIKRDHSSRRDKEEVIDRKEHMYVLVTLMSQLEKEFTISPLSKPFDGQLRIVHFGPLDPDKAMELMSQAYQGGRHVEDDVVGYEAVEGVRIVLDEDDERWRRVCVDGKVIVVEKGLSLNLENYPTFRTLRGWSIPPEELRRAAEMLLIHQVGSVRIGEVVRYTLTYTPSADRILPHPTELYVKIRNTSVIALRAAYLHGPYTIHTSCYPSSFNPNTKFNNHETEGIPQFEPQLQPGAAWDAVILVPERVRNGLPPRQGARGAKNQESVSYVIEISSQVLFSTTASVNFEVLVGRDAKSIELSATNVADLPAPGHLSDHKRSLKERHKGHSEKVKGVYSESVKLKVDDTASLWTSPRFPSWEDKNGLRNLEAEHTENANLKTPQNTPTVPPERKDRKRKKIHFVVLTHGLHSNLGADMLYMKESIDAAALQARQDRKKAKEEKRRNAASSTGAPVEDSDSDDEEQVAVRGFPGNAGRTERGIQYLGKRLAKYVLLMTYPDQPYLPIKHTKKMSLGQTLGFQKGPNSPKVHASHSGSTIYRREPDHKDYAYHITSISFIGHSLGGLVQMYAIAYIQKHSPEFFDFIKPVNFVALASPFLGLSNENPIYVKFALDFGLVGRTGQDLGLSWSAPSKMRSGWEAMIGGLGTDGNKSQRSADPGAKPLLRILPSGPAHQVLKKFKNRTLYCNVVNDGIVPLRTSCLLFLDWRGLERVENARRGNGLVGTVAEWGWAALTGTPSSQLRSGRIPTLAANQDSQQEGARTPARQSDSNSDDQQLETTTELPAPSQFLTSRQRPEGEEVPSPAKSSKALSSSSNNSFTMLMSFFRFQKNSREKRATKIYSRSQTIRATPSEEVSEMGTPTATQPRRPGRARGDSLYEEEGLYTPPKTTLFEAAGDVISPPLPSLEYLLDPSSRPRTIFHDRVYHPEDIPPPRPAKPRSIFRSPSFNGAINGKNNDNNSPQPGSNSLSQQTPQGPIPGTSSGMKVEEKIARAYHREVTWRKVLVRLEPDAHNNIIVRRMFANAYGWPVVKHLVDTHFAYTRTATTADDKEGDEERALPLSAVASEHGEEVQGQSDKPSHIPSLSLPPGVNQADTNDDKNANANGEENDTVPEMFARSSLNSPRLGSPRMCPSPVLMDDGEDTIHRPPIVSRASSLHSKLSRQSSAQWTDRYLEDGDDDESSDEAEGFDELRESLQGRRRASRSHTDGGASGDVSSMTRSQGEEVRVESEVD</sequence>
<feature type="compositionally biased region" description="Polar residues" evidence="3">
    <location>
        <begin position="1087"/>
        <end position="1106"/>
    </location>
</feature>
<feature type="compositionally biased region" description="Acidic residues" evidence="3">
    <location>
        <begin position="1511"/>
        <end position="1524"/>
    </location>
</feature>
<dbReference type="SUPFAM" id="SSF53474">
    <property type="entry name" value="alpha/beta-Hydrolases"/>
    <property type="match status" value="1"/>
</dbReference>
<keyword evidence="6" id="KW-1185">Reference proteome</keyword>
<feature type="domain" description="DAGKc" evidence="4">
    <location>
        <begin position="106"/>
        <end position="255"/>
    </location>
</feature>
<keyword evidence="2" id="KW-0443">Lipid metabolism</keyword>
<dbReference type="Pfam" id="PF05057">
    <property type="entry name" value="DUF676"/>
    <property type="match status" value="2"/>
</dbReference>
<feature type="compositionally biased region" description="Low complexity" evidence="3">
    <location>
        <begin position="1284"/>
        <end position="1295"/>
    </location>
</feature>
<evidence type="ECO:0000256" key="2">
    <source>
        <dbReference type="ARBA" id="ARBA00022963"/>
    </source>
</evidence>
<dbReference type="InterPro" id="IPR044294">
    <property type="entry name" value="Lipase-like"/>
</dbReference>
<dbReference type="InterPro" id="IPR007751">
    <property type="entry name" value="DUF676_lipase-like"/>
</dbReference>
<dbReference type="Gene3D" id="3.40.50.10330">
    <property type="entry name" value="Probable inorganic polyphosphate/atp-NAD kinase, domain 1"/>
    <property type="match status" value="1"/>
</dbReference>
<accession>A0AAF0DJD0</accession>
<feature type="region of interest" description="Disordered" evidence="3">
    <location>
        <begin position="773"/>
        <end position="811"/>
    </location>
</feature>
<dbReference type="PANTHER" id="PTHR12482">
    <property type="entry name" value="LIPASE ROG1-RELATED-RELATED"/>
    <property type="match status" value="1"/>
</dbReference>
<feature type="compositionally biased region" description="Polar residues" evidence="3">
    <location>
        <begin position="714"/>
        <end position="724"/>
    </location>
</feature>
<feature type="region of interest" description="Disordered" evidence="3">
    <location>
        <begin position="648"/>
        <end position="673"/>
    </location>
</feature>
<dbReference type="PROSITE" id="PS50146">
    <property type="entry name" value="DAGK"/>
    <property type="match status" value="1"/>
</dbReference>
<dbReference type="Pfam" id="PF00781">
    <property type="entry name" value="DAGK_cat"/>
    <property type="match status" value="1"/>
</dbReference>
<dbReference type="PANTHER" id="PTHR12482:SF62">
    <property type="entry name" value="LIPASE ROG1-RELATED"/>
    <property type="match status" value="1"/>
</dbReference>
<proteinExistence type="inferred from homology"/>
<feature type="compositionally biased region" description="Polar residues" evidence="3">
    <location>
        <begin position="1113"/>
        <end position="1129"/>
    </location>
</feature>
<feature type="region of interest" description="Disordered" evidence="3">
    <location>
        <begin position="711"/>
        <end position="734"/>
    </location>
</feature>
<dbReference type="InterPro" id="IPR001206">
    <property type="entry name" value="Diacylglycerol_kinase_cat_dom"/>
</dbReference>
<dbReference type="GO" id="GO:0047372">
    <property type="term" value="F:monoacylglycerol lipase activity"/>
    <property type="evidence" value="ECO:0007669"/>
    <property type="project" value="TreeGrafter"/>
</dbReference>
<reference evidence="5" key="1">
    <citation type="submission" date="2023-03" db="EMBL/GenBank/DDBJ databases">
        <title>Emydomyces testavorans Genome Sequence.</title>
        <authorList>
            <person name="Hoyer L."/>
        </authorList>
    </citation>
    <scope>NUCLEOTIDE SEQUENCE</scope>
    <source>
        <strain evidence="5">16-2883</strain>
    </source>
</reference>
<feature type="region of interest" description="Disordered" evidence="3">
    <location>
        <begin position="1087"/>
        <end position="1150"/>
    </location>
</feature>
<evidence type="ECO:0000256" key="3">
    <source>
        <dbReference type="SAM" id="MobiDB-lite"/>
    </source>
</evidence>
<dbReference type="InterPro" id="IPR029058">
    <property type="entry name" value="AB_hydrolase_fold"/>
</dbReference>
<evidence type="ECO:0000313" key="6">
    <source>
        <dbReference type="Proteomes" id="UP001219355"/>
    </source>
</evidence>
<protein>
    <recommendedName>
        <fullName evidence="4">DAGKc domain-containing protein</fullName>
    </recommendedName>
</protein>
<organism evidence="5 6">
    <name type="scientific">Emydomyces testavorans</name>
    <dbReference type="NCBI Taxonomy" id="2070801"/>
    <lineage>
        <taxon>Eukaryota</taxon>
        <taxon>Fungi</taxon>
        <taxon>Dikarya</taxon>
        <taxon>Ascomycota</taxon>
        <taxon>Pezizomycotina</taxon>
        <taxon>Eurotiomycetes</taxon>
        <taxon>Eurotiomycetidae</taxon>
        <taxon>Onygenales</taxon>
        <taxon>Nannizziopsiaceae</taxon>
        <taxon>Emydomyces</taxon>
    </lineage>
</organism>
<feature type="compositionally biased region" description="Basic residues" evidence="3">
    <location>
        <begin position="658"/>
        <end position="667"/>
    </location>
</feature>
<feature type="region of interest" description="Disordered" evidence="3">
    <location>
        <begin position="1400"/>
        <end position="1568"/>
    </location>
</feature>
<dbReference type="GO" id="GO:0016301">
    <property type="term" value="F:kinase activity"/>
    <property type="evidence" value="ECO:0007669"/>
    <property type="project" value="InterPro"/>
</dbReference>
<feature type="compositionally biased region" description="Low complexity" evidence="3">
    <location>
        <begin position="1490"/>
        <end position="1501"/>
    </location>
</feature>
<dbReference type="EMBL" id="CP120629">
    <property type="protein sequence ID" value="WEW59448.1"/>
    <property type="molecule type" value="Genomic_DNA"/>
</dbReference>
<dbReference type="InterPro" id="IPR016064">
    <property type="entry name" value="NAD/diacylglycerol_kinase_sf"/>
</dbReference>
<dbReference type="Proteomes" id="UP001219355">
    <property type="component" value="Chromosome 3"/>
</dbReference>
<name>A0AAF0DJD0_9EURO</name>
<dbReference type="InterPro" id="IPR017438">
    <property type="entry name" value="ATP-NAD_kinase_N"/>
</dbReference>
<evidence type="ECO:0000259" key="4">
    <source>
        <dbReference type="PROSITE" id="PS50146"/>
    </source>
</evidence>
<feature type="compositionally biased region" description="Acidic residues" evidence="3">
    <location>
        <begin position="793"/>
        <end position="802"/>
    </location>
</feature>
<keyword evidence="2" id="KW-0442">Lipid degradation</keyword>
<feature type="region of interest" description="Disordered" evidence="3">
    <location>
        <begin position="1260"/>
        <end position="1320"/>
    </location>
</feature>
<dbReference type="Gene3D" id="2.60.200.40">
    <property type="match status" value="1"/>
</dbReference>
<dbReference type="Gene3D" id="3.40.50.1820">
    <property type="entry name" value="alpha/beta hydrolase"/>
    <property type="match status" value="1"/>
</dbReference>